<dbReference type="Pfam" id="PF07478">
    <property type="entry name" value="Dala_Dala_lig_C"/>
    <property type="match status" value="1"/>
</dbReference>
<dbReference type="RefSeq" id="WP_342372638.1">
    <property type="nucleotide sequence ID" value="NZ_CP115965.1"/>
</dbReference>
<keyword evidence="4" id="KW-0963">Cytoplasm</keyword>
<keyword evidence="4" id="KW-0573">Peptidoglycan synthesis</keyword>
<dbReference type="InterPro" id="IPR011095">
    <property type="entry name" value="Dala_Dala_lig_C"/>
</dbReference>
<keyword evidence="8" id="KW-1185">Reference proteome</keyword>
<dbReference type="PANTHER" id="PTHR23132">
    <property type="entry name" value="D-ALANINE--D-ALANINE LIGASE"/>
    <property type="match status" value="1"/>
</dbReference>
<accession>A0ABZ3C790</accession>
<dbReference type="Proteomes" id="UP001434337">
    <property type="component" value="Chromosome"/>
</dbReference>
<dbReference type="InterPro" id="IPR005905">
    <property type="entry name" value="D_ala_D_ala"/>
</dbReference>
<evidence type="ECO:0000256" key="1">
    <source>
        <dbReference type="ARBA" id="ARBA00010871"/>
    </source>
</evidence>
<dbReference type="PANTHER" id="PTHR23132:SF23">
    <property type="entry name" value="D-ALANINE--D-ALANINE LIGASE B"/>
    <property type="match status" value="1"/>
</dbReference>
<sequence>MADPTGTVVVLAGGLSHEREVSLRSGRRVATALRETGHTVLEADVNGQLLSVLADADDPLVFPVLHGGAGEDGALREVLDVLGVSYIGSTGRASHIAFDKAVATPLVAAAGFATPRQAALPQDMFRELGAHALVEALASGIGFPMMVKPAQSGSSLGCTRVESADALPAAIVTAFGYGEVAIVEEFIEGREVAVSVVDLGDGPTALPAVEIEPVSGPYDYAARYTAGQTRFSAPADLPAAVADACADLAVQAHRILGLRDVSRTDLIIRDDTPYFLEVNVAPGMTDTSLLPLAIEASGVSFEEICSSLVAAARGRDESASA</sequence>
<dbReference type="InterPro" id="IPR013815">
    <property type="entry name" value="ATP_grasp_subdomain_1"/>
</dbReference>
<dbReference type="Gene3D" id="3.30.1490.20">
    <property type="entry name" value="ATP-grasp fold, A domain"/>
    <property type="match status" value="1"/>
</dbReference>
<dbReference type="NCBIfam" id="NF002378">
    <property type="entry name" value="PRK01372.1"/>
    <property type="match status" value="1"/>
</dbReference>
<dbReference type="InterPro" id="IPR016185">
    <property type="entry name" value="PreATP-grasp_dom_sf"/>
</dbReference>
<dbReference type="SUPFAM" id="SSF52440">
    <property type="entry name" value="PreATP-grasp domain"/>
    <property type="match status" value="1"/>
</dbReference>
<organism evidence="7 8">
    <name type="scientific">Propioniciclava soli</name>
    <dbReference type="NCBI Taxonomy" id="2775081"/>
    <lineage>
        <taxon>Bacteria</taxon>
        <taxon>Bacillati</taxon>
        <taxon>Actinomycetota</taxon>
        <taxon>Actinomycetes</taxon>
        <taxon>Propionibacteriales</taxon>
        <taxon>Propionibacteriaceae</taxon>
        <taxon>Propioniciclava</taxon>
    </lineage>
</organism>
<dbReference type="PROSITE" id="PS50975">
    <property type="entry name" value="ATP_GRASP"/>
    <property type="match status" value="1"/>
</dbReference>
<dbReference type="SUPFAM" id="SSF56059">
    <property type="entry name" value="Glutathione synthetase ATP-binding domain-like"/>
    <property type="match status" value="1"/>
</dbReference>
<comment type="pathway">
    <text evidence="4">Cell wall biogenesis; peptidoglycan biosynthesis.</text>
</comment>
<comment type="subcellular location">
    <subcellularLocation>
        <location evidence="4">Cytoplasm</location>
    </subcellularLocation>
</comment>
<evidence type="ECO:0000256" key="3">
    <source>
        <dbReference type="ARBA" id="ARBA00023316"/>
    </source>
</evidence>
<keyword evidence="3 4" id="KW-0961">Cell wall biogenesis/degradation</keyword>
<evidence type="ECO:0000256" key="2">
    <source>
        <dbReference type="ARBA" id="ARBA00022598"/>
    </source>
</evidence>
<evidence type="ECO:0000259" key="6">
    <source>
        <dbReference type="PROSITE" id="PS50975"/>
    </source>
</evidence>
<evidence type="ECO:0000256" key="5">
    <source>
        <dbReference type="PROSITE-ProRule" id="PRU00409"/>
    </source>
</evidence>
<comment type="similarity">
    <text evidence="1 4">Belongs to the D-alanine--D-alanine ligase family.</text>
</comment>
<name>A0ABZ3C790_9ACTN</name>
<evidence type="ECO:0000313" key="8">
    <source>
        <dbReference type="Proteomes" id="UP001434337"/>
    </source>
</evidence>
<feature type="domain" description="ATP-grasp" evidence="6">
    <location>
        <begin position="104"/>
        <end position="310"/>
    </location>
</feature>
<protein>
    <recommendedName>
        <fullName evidence="4">D-alanine--D-alanine ligase</fullName>
        <ecNumber evidence="4">6.3.2.4</ecNumber>
    </recommendedName>
    <alternativeName>
        <fullName evidence="4">D-Ala-D-Ala ligase</fullName>
    </alternativeName>
    <alternativeName>
        <fullName evidence="4">D-alanylalanine synthetase</fullName>
    </alternativeName>
</protein>
<proteinExistence type="inferred from homology"/>
<keyword evidence="5" id="KW-0547">Nucleotide-binding</keyword>
<dbReference type="GO" id="GO:0008716">
    <property type="term" value="F:D-alanine-D-alanine ligase activity"/>
    <property type="evidence" value="ECO:0007669"/>
    <property type="project" value="UniProtKB-EC"/>
</dbReference>
<comment type="function">
    <text evidence="4">Cell wall formation.</text>
</comment>
<gene>
    <name evidence="4" type="primary">ddl</name>
    <name evidence="7" type="ORF">PCC79_00115</name>
</gene>
<reference evidence="7 8" key="1">
    <citation type="journal article" date="2023" name="Environ Microbiome">
        <title>A coral-associated actinobacterium mitigates coral bleaching under heat stress.</title>
        <authorList>
            <person name="Li J."/>
            <person name="Zou Y."/>
            <person name="Li Q."/>
            <person name="Zhang J."/>
            <person name="Bourne D.G."/>
            <person name="Lyu Y."/>
            <person name="Liu C."/>
            <person name="Zhang S."/>
        </authorList>
    </citation>
    <scope>NUCLEOTIDE SEQUENCE [LARGE SCALE GENOMIC DNA]</scope>
    <source>
        <strain evidence="7 8">SCSIO 13291</strain>
    </source>
</reference>
<comment type="catalytic activity">
    <reaction evidence="4">
        <text>2 D-alanine + ATP = D-alanyl-D-alanine + ADP + phosphate + H(+)</text>
        <dbReference type="Rhea" id="RHEA:11224"/>
        <dbReference type="ChEBI" id="CHEBI:15378"/>
        <dbReference type="ChEBI" id="CHEBI:30616"/>
        <dbReference type="ChEBI" id="CHEBI:43474"/>
        <dbReference type="ChEBI" id="CHEBI:57416"/>
        <dbReference type="ChEBI" id="CHEBI:57822"/>
        <dbReference type="ChEBI" id="CHEBI:456216"/>
        <dbReference type="EC" id="6.3.2.4"/>
    </reaction>
</comment>
<dbReference type="Gene3D" id="3.30.470.20">
    <property type="entry name" value="ATP-grasp fold, B domain"/>
    <property type="match status" value="1"/>
</dbReference>
<dbReference type="Gene3D" id="3.40.50.20">
    <property type="match status" value="1"/>
</dbReference>
<dbReference type="HAMAP" id="MF_00047">
    <property type="entry name" value="Dala_Dala_lig"/>
    <property type="match status" value="1"/>
</dbReference>
<evidence type="ECO:0000313" key="7">
    <source>
        <dbReference type="EMBL" id="WZW98647.1"/>
    </source>
</evidence>
<dbReference type="InterPro" id="IPR011761">
    <property type="entry name" value="ATP-grasp"/>
</dbReference>
<dbReference type="PIRSF" id="PIRSF039102">
    <property type="entry name" value="Ddl/VanB"/>
    <property type="match status" value="1"/>
</dbReference>
<dbReference type="EC" id="6.3.2.4" evidence="4"/>
<keyword evidence="4" id="KW-0133">Cell shape</keyword>
<dbReference type="EMBL" id="CP115965">
    <property type="protein sequence ID" value="WZW98647.1"/>
    <property type="molecule type" value="Genomic_DNA"/>
</dbReference>
<evidence type="ECO:0000256" key="4">
    <source>
        <dbReference type="HAMAP-Rule" id="MF_00047"/>
    </source>
</evidence>
<keyword evidence="5" id="KW-0067">ATP-binding</keyword>
<keyword evidence="2 4" id="KW-0436">Ligase</keyword>